<feature type="domain" description="SHSP" evidence="5">
    <location>
        <begin position="75"/>
        <end position="167"/>
    </location>
</feature>
<keyword evidence="7" id="KW-1185">Reference proteome</keyword>
<feature type="transmembrane region" description="Helical" evidence="4">
    <location>
        <begin position="12"/>
        <end position="31"/>
    </location>
</feature>
<dbReference type="InterPro" id="IPR008978">
    <property type="entry name" value="HSP20-like_chaperone"/>
</dbReference>
<dbReference type="GO" id="GO:0042026">
    <property type="term" value="P:protein refolding"/>
    <property type="evidence" value="ECO:0007669"/>
    <property type="project" value="TreeGrafter"/>
</dbReference>
<accession>A0A226D5Q1</accession>
<dbReference type="PANTHER" id="PTHR45640">
    <property type="entry name" value="HEAT SHOCK PROTEIN HSP-12.2-RELATED"/>
    <property type="match status" value="1"/>
</dbReference>
<evidence type="ECO:0000256" key="3">
    <source>
        <dbReference type="RuleBase" id="RU003616"/>
    </source>
</evidence>
<dbReference type="GO" id="GO:0009408">
    <property type="term" value="P:response to heat"/>
    <property type="evidence" value="ECO:0007669"/>
    <property type="project" value="TreeGrafter"/>
</dbReference>
<dbReference type="GO" id="GO:0005634">
    <property type="term" value="C:nucleus"/>
    <property type="evidence" value="ECO:0007669"/>
    <property type="project" value="TreeGrafter"/>
</dbReference>
<dbReference type="Proteomes" id="UP000198287">
    <property type="component" value="Unassembled WGS sequence"/>
</dbReference>
<proteinExistence type="inferred from homology"/>
<evidence type="ECO:0000256" key="1">
    <source>
        <dbReference type="ARBA" id="ARBA00023016"/>
    </source>
</evidence>
<dbReference type="Pfam" id="PF00011">
    <property type="entry name" value="HSP20"/>
    <property type="match status" value="1"/>
</dbReference>
<dbReference type="Gene3D" id="2.60.40.790">
    <property type="match status" value="1"/>
</dbReference>
<dbReference type="InterPro" id="IPR001436">
    <property type="entry name" value="Alpha-crystallin/sHSP_animal"/>
</dbReference>
<dbReference type="PROSITE" id="PS01031">
    <property type="entry name" value="SHSP"/>
    <property type="match status" value="1"/>
</dbReference>
<evidence type="ECO:0000256" key="2">
    <source>
        <dbReference type="PROSITE-ProRule" id="PRU00285"/>
    </source>
</evidence>
<evidence type="ECO:0000259" key="5">
    <source>
        <dbReference type="PROSITE" id="PS01031"/>
    </source>
</evidence>
<keyword evidence="1" id="KW-0346">Stress response</keyword>
<dbReference type="EMBL" id="LNIX01000036">
    <property type="protein sequence ID" value="OXA39981.1"/>
    <property type="molecule type" value="Genomic_DNA"/>
</dbReference>
<gene>
    <name evidence="6" type="ORF">Fcan01_25266</name>
</gene>
<keyword evidence="4" id="KW-0812">Transmembrane</keyword>
<dbReference type="OrthoDB" id="1431247at2759"/>
<comment type="caution">
    <text evidence="6">The sequence shown here is derived from an EMBL/GenBank/DDBJ whole genome shotgun (WGS) entry which is preliminary data.</text>
</comment>
<evidence type="ECO:0000313" key="6">
    <source>
        <dbReference type="EMBL" id="OXA39981.1"/>
    </source>
</evidence>
<dbReference type="GO" id="GO:0051082">
    <property type="term" value="F:unfolded protein binding"/>
    <property type="evidence" value="ECO:0007669"/>
    <property type="project" value="TreeGrafter"/>
</dbReference>
<keyword evidence="4" id="KW-1133">Transmembrane helix</keyword>
<evidence type="ECO:0000313" key="7">
    <source>
        <dbReference type="Proteomes" id="UP000198287"/>
    </source>
</evidence>
<dbReference type="InterPro" id="IPR002068">
    <property type="entry name" value="A-crystallin/Hsp20_dom"/>
</dbReference>
<name>A0A226D5Q1_FOLCA</name>
<sequence>MQITTLRRKRLLLCRLISLVKFFARLILHWGNLAKKLQFKPKMSRSYSLSHHFPQNVETYEPVYPRRSIPPATGRTLPAEEIGIANITRFKDRFSVKLDIHLFRPDDISVKTLDDFVIVEGHHSSQDDDVVRSFERRIQLPKGALVDDLTSDVGCDGYLIINVPVAQ</sequence>
<comment type="similarity">
    <text evidence="2 3">Belongs to the small heat shock protein (HSP20) family.</text>
</comment>
<protein>
    <submittedName>
        <fullName evidence="6">Alpha-crystallin A chain</fullName>
    </submittedName>
</protein>
<dbReference type="GO" id="GO:0005737">
    <property type="term" value="C:cytoplasm"/>
    <property type="evidence" value="ECO:0007669"/>
    <property type="project" value="TreeGrafter"/>
</dbReference>
<organism evidence="6 7">
    <name type="scientific">Folsomia candida</name>
    <name type="common">Springtail</name>
    <dbReference type="NCBI Taxonomy" id="158441"/>
    <lineage>
        <taxon>Eukaryota</taxon>
        <taxon>Metazoa</taxon>
        <taxon>Ecdysozoa</taxon>
        <taxon>Arthropoda</taxon>
        <taxon>Hexapoda</taxon>
        <taxon>Collembola</taxon>
        <taxon>Entomobryomorpha</taxon>
        <taxon>Isotomoidea</taxon>
        <taxon>Isotomidae</taxon>
        <taxon>Proisotominae</taxon>
        <taxon>Folsomia</taxon>
    </lineage>
</organism>
<dbReference type="AlphaFoldDB" id="A0A226D5Q1"/>
<dbReference type="PANTHER" id="PTHR45640:SF13">
    <property type="entry name" value="HEAT SHOCK PROTEIN 22-RELATED"/>
    <property type="match status" value="1"/>
</dbReference>
<dbReference type="CDD" id="cd06526">
    <property type="entry name" value="metazoan_ACD"/>
    <property type="match status" value="1"/>
</dbReference>
<evidence type="ECO:0000256" key="4">
    <source>
        <dbReference type="SAM" id="Phobius"/>
    </source>
</evidence>
<keyword evidence="4" id="KW-0472">Membrane</keyword>
<reference evidence="6 7" key="1">
    <citation type="submission" date="2015-12" db="EMBL/GenBank/DDBJ databases">
        <title>The genome of Folsomia candida.</title>
        <authorList>
            <person name="Faddeeva A."/>
            <person name="Derks M.F."/>
            <person name="Anvar Y."/>
            <person name="Smit S."/>
            <person name="Van Straalen N."/>
            <person name="Roelofs D."/>
        </authorList>
    </citation>
    <scope>NUCLEOTIDE SEQUENCE [LARGE SCALE GENOMIC DNA]</scope>
    <source>
        <strain evidence="6 7">VU population</strain>
        <tissue evidence="6">Whole body</tissue>
    </source>
</reference>
<dbReference type="SUPFAM" id="SSF49764">
    <property type="entry name" value="HSP20-like chaperones"/>
    <property type="match status" value="1"/>
</dbReference>